<dbReference type="Pfam" id="PF20560">
    <property type="entry name" value="MotA_N"/>
    <property type="match status" value="1"/>
</dbReference>
<keyword evidence="8" id="KW-0283">Flagellar rotation</keyword>
<accession>A0ABW1EHA3</accession>
<dbReference type="InterPro" id="IPR022522">
    <property type="entry name" value="Flagellar_motor_stator_MotA"/>
</dbReference>
<evidence type="ECO:0000256" key="1">
    <source>
        <dbReference type="ARBA" id="ARBA00004429"/>
    </source>
</evidence>
<keyword evidence="12 13" id="KW-0472">Membrane</keyword>
<evidence type="ECO:0000256" key="4">
    <source>
        <dbReference type="ARBA" id="ARBA00022475"/>
    </source>
</evidence>
<evidence type="ECO:0000256" key="2">
    <source>
        <dbReference type="ARBA" id="ARBA00008038"/>
    </source>
</evidence>
<keyword evidence="4" id="KW-1003">Cell membrane</keyword>
<gene>
    <name evidence="16" type="primary">motA</name>
    <name evidence="16" type="ORF">ACFPT7_09885</name>
</gene>
<feature type="domain" description="Motility protein A N-terminal" evidence="15">
    <location>
        <begin position="4"/>
        <end position="93"/>
    </location>
</feature>
<keyword evidence="5" id="KW-0145">Chemotaxis</keyword>
<dbReference type="InterPro" id="IPR046786">
    <property type="entry name" value="MotA_N"/>
</dbReference>
<reference evidence="17" key="1">
    <citation type="journal article" date="2019" name="Int. J. Syst. Evol. Microbiol.">
        <title>The Global Catalogue of Microorganisms (GCM) 10K type strain sequencing project: providing services to taxonomists for standard genome sequencing and annotation.</title>
        <authorList>
            <consortium name="The Broad Institute Genomics Platform"/>
            <consortium name="The Broad Institute Genome Sequencing Center for Infectious Disease"/>
            <person name="Wu L."/>
            <person name="Ma J."/>
        </authorList>
    </citation>
    <scope>NUCLEOTIDE SEQUENCE [LARGE SCALE GENOMIC DNA]</scope>
    <source>
        <strain evidence="17">JCM 4087</strain>
    </source>
</reference>
<comment type="similarity">
    <text evidence="2">Belongs to the MotA family.</text>
</comment>
<keyword evidence="16" id="KW-0969">Cilium</keyword>
<evidence type="ECO:0000256" key="12">
    <source>
        <dbReference type="ARBA" id="ARBA00023136"/>
    </source>
</evidence>
<evidence type="ECO:0000256" key="7">
    <source>
        <dbReference type="ARBA" id="ARBA00022692"/>
    </source>
</evidence>
<dbReference type="Proteomes" id="UP001596091">
    <property type="component" value="Unassembled WGS sequence"/>
</dbReference>
<evidence type="ECO:0000313" key="17">
    <source>
        <dbReference type="Proteomes" id="UP001596091"/>
    </source>
</evidence>
<keyword evidence="11" id="KW-0406">Ion transport</keyword>
<evidence type="ECO:0000256" key="10">
    <source>
        <dbReference type="ARBA" id="ARBA00022989"/>
    </source>
</evidence>
<evidence type="ECO:0000256" key="5">
    <source>
        <dbReference type="ARBA" id="ARBA00022500"/>
    </source>
</evidence>
<comment type="subcellular location">
    <subcellularLocation>
        <location evidence="1">Cell inner membrane</location>
        <topology evidence="1">Multi-pass membrane protein</topology>
    </subcellularLocation>
</comment>
<evidence type="ECO:0000256" key="8">
    <source>
        <dbReference type="ARBA" id="ARBA00022779"/>
    </source>
</evidence>
<dbReference type="InterPro" id="IPR000540">
    <property type="entry name" value="Flag_MotA_CS"/>
</dbReference>
<keyword evidence="6" id="KW-0997">Cell inner membrane</keyword>
<dbReference type="PANTHER" id="PTHR30433:SF4">
    <property type="entry name" value="MOTILITY PROTEIN A"/>
    <property type="match status" value="1"/>
</dbReference>
<evidence type="ECO:0000256" key="11">
    <source>
        <dbReference type="ARBA" id="ARBA00023065"/>
    </source>
</evidence>
<feature type="transmembrane region" description="Helical" evidence="13">
    <location>
        <begin position="198"/>
        <end position="220"/>
    </location>
</feature>
<name>A0ABW1EHA3_9BACT</name>
<feature type="domain" description="MotA/TolQ/ExbB proton channel" evidence="14">
    <location>
        <begin position="125"/>
        <end position="234"/>
    </location>
</feature>
<keyword evidence="3" id="KW-0813">Transport</keyword>
<dbReference type="RefSeq" id="WP_263336169.1">
    <property type="nucleotide sequence ID" value="NZ_JAGSYH010000003.1"/>
</dbReference>
<evidence type="ECO:0000256" key="6">
    <source>
        <dbReference type="ARBA" id="ARBA00022519"/>
    </source>
</evidence>
<keyword evidence="7 13" id="KW-0812">Transmembrane</keyword>
<keyword evidence="16" id="KW-0282">Flagellum</keyword>
<keyword evidence="9" id="KW-0375">Hydrogen ion transport</keyword>
<dbReference type="PANTHER" id="PTHR30433">
    <property type="entry name" value="CHEMOTAXIS PROTEIN MOTA"/>
    <property type="match status" value="1"/>
</dbReference>
<keyword evidence="16" id="KW-0966">Cell projection</keyword>
<evidence type="ECO:0000256" key="3">
    <source>
        <dbReference type="ARBA" id="ARBA00022448"/>
    </source>
</evidence>
<evidence type="ECO:0000259" key="14">
    <source>
        <dbReference type="Pfam" id="PF01618"/>
    </source>
</evidence>
<dbReference type="EMBL" id="JBHSPH010000002">
    <property type="protein sequence ID" value="MFC5862600.1"/>
    <property type="molecule type" value="Genomic_DNA"/>
</dbReference>
<dbReference type="Pfam" id="PF01618">
    <property type="entry name" value="MotA_ExbB"/>
    <property type="match status" value="1"/>
</dbReference>
<dbReference type="InterPro" id="IPR002898">
    <property type="entry name" value="MotA_ExbB_proton_chnl"/>
</dbReference>
<evidence type="ECO:0000259" key="15">
    <source>
        <dbReference type="Pfam" id="PF20560"/>
    </source>
</evidence>
<dbReference type="InterPro" id="IPR047055">
    <property type="entry name" value="MotA-like"/>
</dbReference>
<organism evidence="16 17">
    <name type="scientific">Acidicapsa dinghuensis</name>
    <dbReference type="NCBI Taxonomy" id="2218256"/>
    <lineage>
        <taxon>Bacteria</taxon>
        <taxon>Pseudomonadati</taxon>
        <taxon>Acidobacteriota</taxon>
        <taxon>Terriglobia</taxon>
        <taxon>Terriglobales</taxon>
        <taxon>Acidobacteriaceae</taxon>
        <taxon>Acidicapsa</taxon>
    </lineage>
</organism>
<dbReference type="NCBIfam" id="TIGR03818">
    <property type="entry name" value="MotA1"/>
    <property type="match status" value="1"/>
</dbReference>
<protein>
    <submittedName>
        <fullName evidence="16">Flagellar motor stator protein MotA</fullName>
    </submittedName>
</protein>
<feature type="transmembrane region" description="Helical" evidence="13">
    <location>
        <begin position="172"/>
        <end position="192"/>
    </location>
</feature>
<feature type="transmembrane region" description="Helical" evidence="13">
    <location>
        <begin position="26"/>
        <end position="48"/>
    </location>
</feature>
<dbReference type="PROSITE" id="PS01307">
    <property type="entry name" value="MOTA"/>
    <property type="match status" value="1"/>
</dbReference>
<evidence type="ECO:0000256" key="9">
    <source>
        <dbReference type="ARBA" id="ARBA00022781"/>
    </source>
</evidence>
<keyword evidence="10 13" id="KW-1133">Transmembrane helix</keyword>
<sequence length="291" mass="31173">MFAIIGILVVFGAIIAGYLMEKGNMLVLMQPAELIIIGGAALGTLLIANPLHIIRAIANGIVGVIKPSPFGQERYLETMKMMFEFLNKIRKEGMLSVENDVEKPKESAIFQKYPAFLSDHHVMDFVCDTMRMAVTGGVEPFDMDQMMERDMEVHHHGAVAPVTSLHSIADSLPGLGIVAAVLGVVITMGALGGPPEEIGHKVAAALVGTFLGILMCYGLVGPLAANMTKQADDQNAYLQVLRVLILSFLKGNAPMIAIEMARRSIPSHVRPTFTEMEKACKGSGATAAEAA</sequence>
<evidence type="ECO:0000256" key="13">
    <source>
        <dbReference type="SAM" id="Phobius"/>
    </source>
</evidence>
<proteinExistence type="inferred from homology"/>
<comment type="caution">
    <text evidence="16">The sequence shown here is derived from an EMBL/GenBank/DDBJ whole genome shotgun (WGS) entry which is preliminary data.</text>
</comment>
<keyword evidence="17" id="KW-1185">Reference proteome</keyword>
<evidence type="ECO:0000313" key="16">
    <source>
        <dbReference type="EMBL" id="MFC5862600.1"/>
    </source>
</evidence>